<dbReference type="Proteomes" id="UP000004690">
    <property type="component" value="Unassembled WGS sequence"/>
</dbReference>
<dbReference type="AlphaFoldDB" id="I3C5N6"/>
<dbReference type="EMBL" id="JH651379">
    <property type="protein sequence ID" value="EIJ38929.1"/>
    <property type="molecule type" value="Genomic_DNA"/>
</dbReference>
<reference evidence="1 2" key="1">
    <citation type="submission" date="2012-02" db="EMBL/GenBank/DDBJ databases">
        <title>Improved High-Quality Draft genome of Joostella marina DSM 19592.</title>
        <authorList>
            <consortium name="US DOE Joint Genome Institute (JGI-PGF)"/>
            <person name="Lucas S."/>
            <person name="Copeland A."/>
            <person name="Lapidus A."/>
            <person name="Bruce D."/>
            <person name="Goodwin L."/>
            <person name="Pitluck S."/>
            <person name="Peters L."/>
            <person name="Chertkov O."/>
            <person name="Ovchinnikova G."/>
            <person name="Kyrpides N."/>
            <person name="Mavromatis K."/>
            <person name="Detter J.C."/>
            <person name="Han C."/>
            <person name="Land M."/>
            <person name="Hauser L."/>
            <person name="Markowitz V."/>
            <person name="Cheng J.-F."/>
            <person name="Hugenholtz P."/>
            <person name="Woyke T."/>
            <person name="Wu D."/>
            <person name="Tindall B."/>
            <person name="Brambilla E."/>
            <person name="Klenk H.-P."/>
            <person name="Eisen J.A."/>
        </authorList>
    </citation>
    <scope>NUCLEOTIDE SEQUENCE [LARGE SCALE GENOMIC DNA]</scope>
    <source>
        <strain evidence="1 2">DSM 19592</strain>
    </source>
</reference>
<name>I3C5N6_9FLAO</name>
<dbReference type="STRING" id="926559.JoomaDRAFT_1931"/>
<dbReference type="HOGENOM" id="CLU_3200861_0_0_10"/>
<evidence type="ECO:0000313" key="2">
    <source>
        <dbReference type="Proteomes" id="UP000004690"/>
    </source>
</evidence>
<accession>I3C5N6</accession>
<gene>
    <name evidence="1" type="ORF">JoomaDRAFT_1931</name>
</gene>
<protein>
    <submittedName>
        <fullName evidence="1">Uncharacterized protein</fullName>
    </submittedName>
</protein>
<organism evidence="1 2">
    <name type="scientific">Galbibacter orientalis DSM 19592</name>
    <dbReference type="NCBI Taxonomy" id="926559"/>
    <lineage>
        <taxon>Bacteria</taxon>
        <taxon>Pseudomonadati</taxon>
        <taxon>Bacteroidota</taxon>
        <taxon>Flavobacteriia</taxon>
        <taxon>Flavobacteriales</taxon>
        <taxon>Flavobacteriaceae</taxon>
        <taxon>Galbibacter</taxon>
    </lineage>
</organism>
<sequence>MVGLILELANNQYSSKLKPFISTYFYVKAIFKFIENKKKVSKFEI</sequence>
<keyword evidence="2" id="KW-1185">Reference proteome</keyword>
<proteinExistence type="predicted"/>
<evidence type="ECO:0000313" key="1">
    <source>
        <dbReference type="EMBL" id="EIJ38929.1"/>
    </source>
</evidence>